<keyword evidence="2" id="KW-0812">Transmembrane</keyword>
<dbReference type="RefSeq" id="WP_163607015.1">
    <property type="nucleotide sequence ID" value="NZ_JAABOO010000002.1"/>
</dbReference>
<evidence type="ECO:0000313" key="4">
    <source>
        <dbReference type="Proteomes" id="UP000468581"/>
    </source>
</evidence>
<accession>A0A6P0UMN0</accession>
<keyword evidence="4" id="KW-1185">Reference proteome</keyword>
<dbReference type="EMBL" id="JAABOO010000002">
    <property type="protein sequence ID" value="NER13832.1"/>
    <property type="molecule type" value="Genomic_DNA"/>
</dbReference>
<dbReference type="InterPro" id="IPR032272">
    <property type="entry name" value="DUF4834"/>
</dbReference>
<dbReference type="AlphaFoldDB" id="A0A6P0UMN0"/>
<feature type="region of interest" description="Disordered" evidence="1">
    <location>
        <begin position="45"/>
        <end position="86"/>
    </location>
</feature>
<evidence type="ECO:0000313" key="3">
    <source>
        <dbReference type="EMBL" id="NER13832.1"/>
    </source>
</evidence>
<reference evidence="3 4" key="1">
    <citation type="submission" date="2020-01" db="EMBL/GenBank/DDBJ databases">
        <title>Leptobacterium flavescens.</title>
        <authorList>
            <person name="Wang G."/>
        </authorList>
    </citation>
    <scope>NUCLEOTIDE SEQUENCE [LARGE SCALE GENOMIC DNA]</scope>
    <source>
        <strain evidence="3 4">KCTC 22160</strain>
    </source>
</reference>
<keyword evidence="2" id="KW-0472">Membrane</keyword>
<gene>
    <name evidence="3" type="ORF">GWK08_10305</name>
</gene>
<feature type="transmembrane region" description="Helical" evidence="2">
    <location>
        <begin position="6"/>
        <end position="29"/>
    </location>
</feature>
<sequence>MGLLRTLFFIVLVYYLMKILGRIFGPALFGYATRKAEKRFNERFGQQQQYSAGPNREGEVTIDKQPEKRSKSSKEVGEYIDFEEID</sequence>
<comment type="caution">
    <text evidence="3">The sequence shown here is derived from an EMBL/GenBank/DDBJ whole genome shotgun (WGS) entry which is preliminary data.</text>
</comment>
<feature type="compositionally biased region" description="Basic and acidic residues" evidence="1">
    <location>
        <begin position="56"/>
        <end position="77"/>
    </location>
</feature>
<dbReference type="Pfam" id="PF16118">
    <property type="entry name" value="DUF4834"/>
    <property type="match status" value="1"/>
</dbReference>
<protein>
    <submittedName>
        <fullName evidence="3">DUF4834 family protein</fullName>
    </submittedName>
</protein>
<proteinExistence type="predicted"/>
<organism evidence="3 4">
    <name type="scientific">Leptobacterium flavescens</name>
    <dbReference type="NCBI Taxonomy" id="472055"/>
    <lineage>
        <taxon>Bacteria</taxon>
        <taxon>Pseudomonadati</taxon>
        <taxon>Bacteroidota</taxon>
        <taxon>Flavobacteriia</taxon>
        <taxon>Flavobacteriales</taxon>
        <taxon>Flavobacteriaceae</taxon>
        <taxon>Leptobacterium</taxon>
    </lineage>
</organism>
<evidence type="ECO:0000256" key="2">
    <source>
        <dbReference type="SAM" id="Phobius"/>
    </source>
</evidence>
<dbReference type="Proteomes" id="UP000468581">
    <property type="component" value="Unassembled WGS sequence"/>
</dbReference>
<name>A0A6P0UMN0_9FLAO</name>
<evidence type="ECO:0000256" key="1">
    <source>
        <dbReference type="SAM" id="MobiDB-lite"/>
    </source>
</evidence>
<keyword evidence="2" id="KW-1133">Transmembrane helix</keyword>